<sequence>MGLDWREFIPSVILRRNGLAVTCRPATKLAGGAIVN</sequence>
<dbReference type="AlphaFoldDB" id="A0A7X6BFP5"/>
<comment type="caution">
    <text evidence="1">The sequence shown here is derived from an EMBL/GenBank/DDBJ whole genome shotgun (WGS) entry which is preliminary data.</text>
</comment>
<reference evidence="1 2" key="1">
    <citation type="submission" date="2020-03" db="EMBL/GenBank/DDBJ databases">
        <title>Genomic Encyclopedia of Type Strains, Phase IV (KMG-IV): sequencing the most valuable type-strain genomes for metagenomic binning, comparative biology and taxonomic classification.</title>
        <authorList>
            <person name="Goeker M."/>
        </authorList>
    </citation>
    <scope>NUCLEOTIDE SEQUENCE [LARGE SCALE GENOMIC DNA]</scope>
    <source>
        <strain evidence="1 2">DSM 16846</strain>
    </source>
</reference>
<organism evidence="1 2">
    <name type="scientific">Sphingomonas kaistensis</name>
    <dbReference type="NCBI Taxonomy" id="298708"/>
    <lineage>
        <taxon>Bacteria</taxon>
        <taxon>Pseudomonadati</taxon>
        <taxon>Pseudomonadota</taxon>
        <taxon>Alphaproteobacteria</taxon>
        <taxon>Sphingomonadales</taxon>
        <taxon>Sphingomonadaceae</taxon>
        <taxon>Sphingomonas</taxon>
    </lineage>
</organism>
<dbReference type="EMBL" id="JAATJC010000001">
    <property type="protein sequence ID" value="NJC05604.1"/>
    <property type="molecule type" value="Genomic_DNA"/>
</dbReference>
<dbReference type="Proteomes" id="UP000558192">
    <property type="component" value="Unassembled WGS sequence"/>
</dbReference>
<evidence type="ECO:0000313" key="2">
    <source>
        <dbReference type="Proteomes" id="UP000558192"/>
    </source>
</evidence>
<proteinExistence type="predicted"/>
<accession>A0A7X6BFP5</accession>
<name>A0A7X6BFP5_9SPHN</name>
<evidence type="ECO:0000313" key="1">
    <source>
        <dbReference type="EMBL" id="NJC05604.1"/>
    </source>
</evidence>
<keyword evidence="2" id="KW-1185">Reference proteome</keyword>
<protein>
    <submittedName>
        <fullName evidence="1">Uncharacterized protein</fullName>
    </submittedName>
</protein>
<gene>
    <name evidence="1" type="ORF">GGQ97_001397</name>
</gene>